<evidence type="ECO:0000256" key="2">
    <source>
        <dbReference type="ARBA" id="ARBA00022741"/>
    </source>
</evidence>
<dbReference type="Gene3D" id="3.40.1170.10">
    <property type="entry name" value="DNA repair protein MutS, domain I"/>
    <property type="match status" value="1"/>
</dbReference>
<dbReference type="GO" id="GO:0006298">
    <property type="term" value="P:mismatch repair"/>
    <property type="evidence" value="ECO:0007669"/>
    <property type="project" value="InterPro"/>
</dbReference>
<dbReference type="InterPro" id="IPR003615">
    <property type="entry name" value="HNH_nuc"/>
</dbReference>
<evidence type="ECO:0000259" key="9">
    <source>
        <dbReference type="SMART" id="SM00534"/>
    </source>
</evidence>
<dbReference type="AlphaFoldDB" id="A0A6C0BTI9"/>
<evidence type="ECO:0000313" key="10">
    <source>
        <dbReference type="EMBL" id="QHS95667.1"/>
    </source>
</evidence>
<name>A0A6C0BTI9_9ZZZZ</name>
<evidence type="ECO:0000256" key="1">
    <source>
        <dbReference type="ARBA" id="ARBA00006271"/>
    </source>
</evidence>
<keyword evidence="2" id="KW-0547">Nucleotide-binding</keyword>
<evidence type="ECO:0000256" key="6">
    <source>
        <dbReference type="ARBA" id="ARBA00023204"/>
    </source>
</evidence>
<proteinExistence type="inferred from homology"/>
<dbReference type="SUPFAM" id="SSF48334">
    <property type="entry name" value="DNA repair protein MutS, domain III"/>
    <property type="match status" value="1"/>
</dbReference>
<feature type="domain" description="DNA mismatch repair proteins mutS family" evidence="9">
    <location>
        <begin position="715"/>
        <end position="905"/>
    </location>
</feature>
<evidence type="ECO:0000256" key="5">
    <source>
        <dbReference type="ARBA" id="ARBA00023125"/>
    </source>
</evidence>
<feature type="domain" description="DNA mismatch repair protein MutS core" evidence="8">
    <location>
        <begin position="339"/>
        <end position="698"/>
    </location>
</feature>
<dbReference type="InterPro" id="IPR016151">
    <property type="entry name" value="DNA_mismatch_repair_MutS_N"/>
</dbReference>
<dbReference type="SUPFAM" id="SSF52540">
    <property type="entry name" value="P-loop containing nucleoside triphosphate hydrolases"/>
    <property type="match status" value="1"/>
</dbReference>
<dbReference type="InterPro" id="IPR027417">
    <property type="entry name" value="P-loop_NTPase"/>
</dbReference>
<keyword evidence="6" id="KW-0234">DNA repair</keyword>
<dbReference type="GO" id="GO:0005524">
    <property type="term" value="F:ATP binding"/>
    <property type="evidence" value="ECO:0007669"/>
    <property type="project" value="UniProtKB-KW"/>
</dbReference>
<evidence type="ECO:0000259" key="8">
    <source>
        <dbReference type="SMART" id="SM00533"/>
    </source>
</evidence>
<dbReference type="Pfam" id="PF01624">
    <property type="entry name" value="MutS_I"/>
    <property type="match status" value="1"/>
</dbReference>
<dbReference type="Gene3D" id="1.10.1420.10">
    <property type="match status" value="1"/>
</dbReference>
<feature type="region of interest" description="Disordered" evidence="7">
    <location>
        <begin position="982"/>
        <end position="1001"/>
    </location>
</feature>
<dbReference type="PANTHER" id="PTHR11361">
    <property type="entry name" value="DNA MISMATCH REPAIR PROTEIN MUTS FAMILY MEMBER"/>
    <property type="match status" value="1"/>
</dbReference>
<organism evidence="10">
    <name type="scientific">viral metagenome</name>
    <dbReference type="NCBI Taxonomy" id="1070528"/>
    <lineage>
        <taxon>unclassified sequences</taxon>
        <taxon>metagenomes</taxon>
        <taxon>organismal metagenomes</taxon>
    </lineage>
</organism>
<dbReference type="InterPro" id="IPR045076">
    <property type="entry name" value="MutS"/>
</dbReference>
<keyword evidence="3" id="KW-0227">DNA damage</keyword>
<evidence type="ECO:0000256" key="3">
    <source>
        <dbReference type="ARBA" id="ARBA00022763"/>
    </source>
</evidence>
<dbReference type="Pfam" id="PF00488">
    <property type="entry name" value="MutS_V"/>
    <property type="match status" value="1"/>
</dbReference>
<dbReference type="InterPro" id="IPR007695">
    <property type="entry name" value="DNA_mismatch_repair_MutS-lik_N"/>
</dbReference>
<dbReference type="PIRSF" id="PIRSF037677">
    <property type="entry name" value="DNA_mis_repair_Msh6"/>
    <property type="match status" value="1"/>
</dbReference>
<protein>
    <recommendedName>
        <fullName evidence="11">DNA mismatch repair proteins mutS family domain-containing protein</fullName>
    </recommendedName>
</protein>
<dbReference type="EMBL" id="MN739255">
    <property type="protein sequence ID" value="QHS95667.1"/>
    <property type="molecule type" value="Genomic_DNA"/>
</dbReference>
<keyword evidence="4" id="KW-0067">ATP-binding</keyword>
<dbReference type="SMART" id="SM00533">
    <property type="entry name" value="MUTSd"/>
    <property type="match status" value="1"/>
</dbReference>
<dbReference type="SMART" id="SM00534">
    <property type="entry name" value="MUTSac"/>
    <property type="match status" value="1"/>
</dbReference>
<keyword evidence="5" id="KW-0238">DNA-binding</keyword>
<dbReference type="InterPro" id="IPR036187">
    <property type="entry name" value="DNA_mismatch_repair_MutS_sf"/>
</dbReference>
<dbReference type="InterPro" id="IPR017261">
    <property type="entry name" value="DNA_mismatch_repair_MutS/MSH"/>
</dbReference>
<dbReference type="InterPro" id="IPR007696">
    <property type="entry name" value="DNA_mismatch_repair_MutS_core"/>
</dbReference>
<reference evidence="10" key="1">
    <citation type="journal article" date="2020" name="Nature">
        <title>Giant virus diversity and host interactions through global metagenomics.</title>
        <authorList>
            <person name="Schulz F."/>
            <person name="Roux S."/>
            <person name="Paez-Espino D."/>
            <person name="Jungbluth S."/>
            <person name="Walsh D.A."/>
            <person name="Denef V.J."/>
            <person name="McMahon K.D."/>
            <person name="Konstantinidis K.T."/>
            <person name="Eloe-Fadrosh E.A."/>
            <person name="Kyrpides N.C."/>
            <person name="Woyke T."/>
        </authorList>
    </citation>
    <scope>NUCLEOTIDE SEQUENCE</scope>
    <source>
        <strain evidence="10">GVMAG-M-3300018868-6</strain>
    </source>
</reference>
<dbReference type="Pfam" id="PF05192">
    <property type="entry name" value="MutS_III"/>
    <property type="match status" value="1"/>
</dbReference>
<dbReference type="SUPFAM" id="SSF55271">
    <property type="entry name" value="DNA repair protein MutS, domain I"/>
    <property type="match status" value="1"/>
</dbReference>
<sequence length="1001" mass="113993">MPASKSHHSCYFDAVKENTSKYGEKTVVLMMTGTFYEIYALRDNTTDEITGCNGLHEIMKITHLNYSEKHSAEFENKTIMQFGFRDYSIDKYLAIFNEAGWTVAVYEQHAIEGEKHMERKLDRIFSPGTSFYTNEQSITNNIMCIWMKRTIANVRAPERCVFGMSSLDIYTGKIVIHEYEVQKYKHQTTSYDELERFYSVFRPNEVIFIYDGVSIDAVVDIIKYLNIGVSTRRIQLDADDVLSKNVRKCEKQVYREEITRTYYDFVDYHEFCDSSMLNMYEFAFQSLCYLLAFTSEHNNNLTKHVKTPVLFTDNKHVILANHSLQQLNIIRDGVNVRNGVLSSVANFITSKTATDMGSRELKSNLLNPTTDEDFLNNEYNITNYIVERNTRDDVFSGLRTIVLSKTSDIEKIYRRLLLNDAVPSTIKTLYDDLMRIVDYSERHLTACGDLDEYLQYKHDISVADACTALLKITNYIAMNLRINACTSGSKKIEENIFVEGVNLELDVVHLSKTDAYAKLNSIKKELEKLIEASDAKTKSKSKKKTEDEEDSGLIVIHQTEKLPLNLKLTARRAKLLEDSLKISSVSINASQFSFATASQSGKFIHHPVINQLAIDINVYEAKLMTLINEQFKQFIGQLTELFVAEFDCVINYVTALDLATTKAYIATKYNYCCPDIDMDADKSFIDVKELRHVLIEHLQTNEIYVPNDVCLGREKDGILLFGTNSVGKSSLIKSIGISLVMAQAGLFVPATEFKYKPYKMIMTRILGNDNIFKGLSTFIVEMTELKTILTMATKDSLVLGDEVCSGTESVSAISIFAAALMKLHDIRSTFIFATHFHEVVKLDAIKALERMMLKHMKVAYNAETDALEYVRVMCDGVGDTNYGLEVCRSLNMPMDFLDVAYGVRKIVAPESKSLLDYDGSRYNASKIKHKCEMCGENADEVHHLQEQHTADSRGFIGTFNKNHKANLMSVCDKCHDKIHSKNPNKKLVKKQRTTKGHKLSD</sequence>
<evidence type="ECO:0000256" key="7">
    <source>
        <dbReference type="SAM" id="MobiDB-lite"/>
    </source>
</evidence>
<dbReference type="CDD" id="cd00085">
    <property type="entry name" value="HNHc"/>
    <property type="match status" value="1"/>
</dbReference>
<evidence type="ECO:0008006" key="11">
    <source>
        <dbReference type="Google" id="ProtNLM"/>
    </source>
</evidence>
<dbReference type="Gene3D" id="3.40.50.300">
    <property type="entry name" value="P-loop containing nucleotide triphosphate hydrolases"/>
    <property type="match status" value="1"/>
</dbReference>
<dbReference type="InterPro" id="IPR000432">
    <property type="entry name" value="DNA_mismatch_repair_MutS_C"/>
</dbReference>
<dbReference type="GO" id="GO:0030983">
    <property type="term" value="F:mismatched DNA binding"/>
    <property type="evidence" value="ECO:0007669"/>
    <property type="project" value="InterPro"/>
</dbReference>
<dbReference type="PANTHER" id="PTHR11361:SF34">
    <property type="entry name" value="DNA MISMATCH REPAIR PROTEIN MSH1, MITOCHONDRIAL"/>
    <property type="match status" value="1"/>
</dbReference>
<dbReference type="GO" id="GO:0140664">
    <property type="term" value="F:ATP-dependent DNA damage sensor activity"/>
    <property type="evidence" value="ECO:0007669"/>
    <property type="project" value="InterPro"/>
</dbReference>
<comment type="similarity">
    <text evidence="1">Belongs to the DNA mismatch repair MutS family.</text>
</comment>
<evidence type="ECO:0000256" key="4">
    <source>
        <dbReference type="ARBA" id="ARBA00022840"/>
    </source>
</evidence>
<accession>A0A6C0BTI9</accession>